<organism evidence="2 3">
    <name type="scientific">Reticulomyxa filosa</name>
    <dbReference type="NCBI Taxonomy" id="46433"/>
    <lineage>
        <taxon>Eukaryota</taxon>
        <taxon>Sar</taxon>
        <taxon>Rhizaria</taxon>
        <taxon>Retaria</taxon>
        <taxon>Foraminifera</taxon>
        <taxon>Monothalamids</taxon>
        <taxon>Reticulomyxidae</taxon>
        <taxon>Reticulomyxa</taxon>
    </lineage>
</organism>
<dbReference type="InterPro" id="IPR045357">
    <property type="entry name" value="Aminopeptidase_N-like_N"/>
</dbReference>
<dbReference type="SUPFAM" id="SSF63737">
    <property type="entry name" value="Leukotriene A4 hydrolase N-terminal domain"/>
    <property type="match status" value="1"/>
</dbReference>
<dbReference type="GO" id="GO:0008270">
    <property type="term" value="F:zinc ion binding"/>
    <property type="evidence" value="ECO:0007669"/>
    <property type="project" value="InterPro"/>
</dbReference>
<dbReference type="PANTHER" id="PTHR46322:SF1">
    <property type="entry name" value="PUROMYCIN-SENSITIVE AMINOPEPTIDASE"/>
    <property type="match status" value="1"/>
</dbReference>
<dbReference type="OrthoDB" id="10031169at2759"/>
<protein>
    <recommendedName>
        <fullName evidence="1">Aminopeptidase N-like N-terminal domain-containing protein</fullName>
    </recommendedName>
</protein>
<feature type="domain" description="Aminopeptidase N-like N-terminal" evidence="1">
    <location>
        <begin position="29"/>
        <end position="114"/>
    </location>
</feature>
<accession>X6LIR0</accession>
<name>X6LIR0_RETFI</name>
<dbReference type="PANTHER" id="PTHR46322">
    <property type="entry name" value="PUROMYCIN-SENSITIVE AMINOPEPTIDASE"/>
    <property type="match status" value="1"/>
</dbReference>
<dbReference type="EMBL" id="ASPP01038157">
    <property type="protein sequence ID" value="ETO01489.1"/>
    <property type="molecule type" value="Genomic_DNA"/>
</dbReference>
<evidence type="ECO:0000313" key="2">
    <source>
        <dbReference type="EMBL" id="ETO01489.1"/>
    </source>
</evidence>
<proteinExistence type="predicted"/>
<dbReference type="AlphaFoldDB" id="X6LIR0"/>
<comment type="caution">
    <text evidence="2">The sequence shown here is derived from an EMBL/GenBank/DDBJ whole genome shotgun (WGS) entry which is preliminary data.</text>
</comment>
<dbReference type="Pfam" id="PF17900">
    <property type="entry name" value="Peptidase_M1_N"/>
    <property type="match status" value="1"/>
</dbReference>
<evidence type="ECO:0000259" key="1">
    <source>
        <dbReference type="Pfam" id="PF17900"/>
    </source>
</evidence>
<gene>
    <name evidence="2" type="ORF">RFI_35953</name>
</gene>
<dbReference type="InterPro" id="IPR042097">
    <property type="entry name" value="Aminopeptidase_N-like_N_sf"/>
</dbReference>
<keyword evidence="3" id="KW-1185">Reference proteome</keyword>
<evidence type="ECO:0000313" key="3">
    <source>
        <dbReference type="Proteomes" id="UP000023152"/>
    </source>
</evidence>
<dbReference type="InterPro" id="IPR012779">
    <property type="entry name" value="Peptidase_M1_pepN"/>
</dbReference>
<sequence>MLDIIALFVMKIKIIDRYTINSHNWSLEIPIKKDHYNEGRLFLDITTRIEPEKNTPLNGLYKSKSIYCTKCEAQGFRKITYFTDSPDATVKYQTTIHADETTCPVLLSNGNLIKLGYVYDMCLFFPPPSPFLNIICDITYQIVSFFCMIAEKKQMDDTLQFGKTHF</sequence>
<reference evidence="2 3" key="1">
    <citation type="journal article" date="2013" name="Curr. Biol.">
        <title>The Genome of the Foraminiferan Reticulomyxa filosa.</title>
        <authorList>
            <person name="Glockner G."/>
            <person name="Hulsmann N."/>
            <person name="Schleicher M."/>
            <person name="Noegel A.A."/>
            <person name="Eichinger L."/>
            <person name="Gallinger C."/>
            <person name="Pawlowski J."/>
            <person name="Sierra R."/>
            <person name="Euteneuer U."/>
            <person name="Pillet L."/>
            <person name="Moustafa A."/>
            <person name="Platzer M."/>
            <person name="Groth M."/>
            <person name="Szafranski K."/>
            <person name="Schliwa M."/>
        </authorList>
    </citation>
    <scope>NUCLEOTIDE SEQUENCE [LARGE SCALE GENOMIC DNA]</scope>
</reference>
<dbReference type="Gene3D" id="2.60.40.1730">
    <property type="entry name" value="tricorn interacting facor f3 domain"/>
    <property type="match status" value="1"/>
</dbReference>
<dbReference type="Proteomes" id="UP000023152">
    <property type="component" value="Unassembled WGS sequence"/>
</dbReference>